<comment type="caution">
    <text evidence="7">The sequence shown here is derived from an EMBL/GenBank/DDBJ whole genome shotgun (WGS) entry which is preliminary data.</text>
</comment>
<dbReference type="Gene3D" id="1.10.1900.20">
    <property type="entry name" value="Ribosomal protein L20"/>
    <property type="match status" value="1"/>
</dbReference>
<dbReference type="GO" id="GO:0005840">
    <property type="term" value="C:ribosome"/>
    <property type="evidence" value="ECO:0007669"/>
    <property type="project" value="UniProtKB-KW"/>
</dbReference>
<evidence type="ECO:0000256" key="2">
    <source>
        <dbReference type="ARBA" id="ARBA00022980"/>
    </source>
</evidence>
<dbReference type="AlphaFoldDB" id="A0A1F6DX34"/>
<evidence type="ECO:0000313" key="7">
    <source>
        <dbReference type="EMBL" id="OGG65985.1"/>
    </source>
</evidence>
<evidence type="ECO:0000256" key="3">
    <source>
        <dbReference type="ARBA" id="ARBA00023274"/>
    </source>
</evidence>
<keyword evidence="5 6" id="KW-0694">RNA-binding</keyword>
<dbReference type="InterPro" id="IPR005813">
    <property type="entry name" value="Ribosomal_bL20"/>
</dbReference>
<dbReference type="PANTHER" id="PTHR10986">
    <property type="entry name" value="39S RIBOSOMAL PROTEIN L20"/>
    <property type="match status" value="1"/>
</dbReference>
<dbReference type="CDD" id="cd07026">
    <property type="entry name" value="Ribosomal_L20"/>
    <property type="match status" value="1"/>
</dbReference>
<dbReference type="STRING" id="1798497.A3D71_02075"/>
<organism evidence="7 8">
    <name type="scientific">Candidatus Kaiserbacteria bacterium RIFCSPHIGHO2_02_FULL_55_20</name>
    <dbReference type="NCBI Taxonomy" id="1798497"/>
    <lineage>
        <taxon>Bacteria</taxon>
        <taxon>Candidatus Kaiseribacteriota</taxon>
    </lineage>
</organism>
<sequence length="115" mass="13479">MVRVKRGVTKVKRRKNVLAQTKGYRFDRSTKERVAKEAIHHAGAHAFRHRRSKKREYRNLWTLRINAAVRPLGFSYSKFINALKKANITLDRKSLSALAKDYPETFARVVQQLTR</sequence>
<evidence type="ECO:0000256" key="6">
    <source>
        <dbReference type="RuleBase" id="RU000560"/>
    </source>
</evidence>
<evidence type="ECO:0000256" key="1">
    <source>
        <dbReference type="ARBA" id="ARBA00007698"/>
    </source>
</evidence>
<dbReference type="PRINTS" id="PR00062">
    <property type="entry name" value="RIBOSOMALL20"/>
</dbReference>
<dbReference type="NCBIfam" id="TIGR01032">
    <property type="entry name" value="rplT_bact"/>
    <property type="match status" value="1"/>
</dbReference>
<dbReference type="InterPro" id="IPR035566">
    <property type="entry name" value="Ribosomal_protein_bL20_C"/>
</dbReference>
<dbReference type="SUPFAM" id="SSF74731">
    <property type="entry name" value="Ribosomal protein L20"/>
    <property type="match status" value="1"/>
</dbReference>
<evidence type="ECO:0000256" key="5">
    <source>
        <dbReference type="HAMAP-Rule" id="MF_00382"/>
    </source>
</evidence>
<dbReference type="GO" id="GO:0003735">
    <property type="term" value="F:structural constituent of ribosome"/>
    <property type="evidence" value="ECO:0007669"/>
    <property type="project" value="InterPro"/>
</dbReference>
<dbReference type="GO" id="GO:0006412">
    <property type="term" value="P:translation"/>
    <property type="evidence" value="ECO:0007669"/>
    <property type="project" value="InterPro"/>
</dbReference>
<proteinExistence type="inferred from homology"/>
<dbReference type="GO" id="GO:0019843">
    <property type="term" value="F:rRNA binding"/>
    <property type="evidence" value="ECO:0007669"/>
    <property type="project" value="UniProtKB-UniRule"/>
</dbReference>
<keyword evidence="2 5" id="KW-0689">Ribosomal protein</keyword>
<dbReference type="HAMAP" id="MF_00382">
    <property type="entry name" value="Ribosomal_bL20"/>
    <property type="match status" value="1"/>
</dbReference>
<evidence type="ECO:0000256" key="4">
    <source>
        <dbReference type="ARBA" id="ARBA00035172"/>
    </source>
</evidence>
<dbReference type="GO" id="GO:1990904">
    <property type="term" value="C:ribonucleoprotein complex"/>
    <property type="evidence" value="ECO:0007669"/>
    <property type="project" value="UniProtKB-KW"/>
</dbReference>
<reference evidence="7 8" key="1">
    <citation type="journal article" date="2016" name="Nat. Commun.">
        <title>Thousands of microbial genomes shed light on interconnected biogeochemical processes in an aquifer system.</title>
        <authorList>
            <person name="Anantharaman K."/>
            <person name="Brown C.T."/>
            <person name="Hug L.A."/>
            <person name="Sharon I."/>
            <person name="Castelle C.J."/>
            <person name="Probst A.J."/>
            <person name="Thomas B.C."/>
            <person name="Singh A."/>
            <person name="Wilkins M.J."/>
            <person name="Karaoz U."/>
            <person name="Brodie E.L."/>
            <person name="Williams K.H."/>
            <person name="Hubbard S.S."/>
            <person name="Banfield J.F."/>
        </authorList>
    </citation>
    <scope>NUCLEOTIDE SEQUENCE [LARGE SCALE GENOMIC DNA]</scope>
</reference>
<comment type="similarity">
    <text evidence="1 5 6">Belongs to the bacterial ribosomal protein bL20 family.</text>
</comment>
<dbReference type="GO" id="GO:0000027">
    <property type="term" value="P:ribosomal large subunit assembly"/>
    <property type="evidence" value="ECO:0007669"/>
    <property type="project" value="UniProtKB-UniRule"/>
</dbReference>
<name>A0A1F6DX34_9BACT</name>
<keyword evidence="3 5" id="KW-0687">Ribonucleoprotein</keyword>
<keyword evidence="5 6" id="KW-0699">rRNA-binding</keyword>
<dbReference type="Pfam" id="PF00453">
    <property type="entry name" value="Ribosomal_L20"/>
    <property type="match status" value="1"/>
</dbReference>
<protein>
    <recommendedName>
        <fullName evidence="4 5">Large ribosomal subunit protein bL20</fullName>
    </recommendedName>
</protein>
<accession>A0A1F6DX34</accession>
<dbReference type="EMBL" id="MFLK01000024">
    <property type="protein sequence ID" value="OGG65985.1"/>
    <property type="molecule type" value="Genomic_DNA"/>
</dbReference>
<gene>
    <name evidence="5" type="primary">rplT</name>
    <name evidence="7" type="ORF">A3D71_02075</name>
</gene>
<dbReference type="FunFam" id="1.10.1900.20:FF:000001">
    <property type="entry name" value="50S ribosomal protein L20"/>
    <property type="match status" value="1"/>
</dbReference>
<dbReference type="Gene3D" id="6.10.160.10">
    <property type="match status" value="1"/>
</dbReference>
<comment type="function">
    <text evidence="5 6">Binds directly to 23S ribosomal RNA and is necessary for the in vitro assembly process of the 50S ribosomal subunit. It is not involved in the protein synthesizing functions of that subunit.</text>
</comment>
<dbReference type="Proteomes" id="UP000177652">
    <property type="component" value="Unassembled WGS sequence"/>
</dbReference>
<evidence type="ECO:0000313" key="8">
    <source>
        <dbReference type="Proteomes" id="UP000177652"/>
    </source>
</evidence>